<accession>A0A1C3ECR9</accession>
<organism evidence="2 3">
    <name type="scientific">Planctopirus hydrillae</name>
    <dbReference type="NCBI Taxonomy" id="1841610"/>
    <lineage>
        <taxon>Bacteria</taxon>
        <taxon>Pseudomonadati</taxon>
        <taxon>Planctomycetota</taxon>
        <taxon>Planctomycetia</taxon>
        <taxon>Planctomycetales</taxon>
        <taxon>Planctomycetaceae</taxon>
        <taxon>Planctopirus</taxon>
    </lineage>
</organism>
<dbReference type="OrthoDB" id="9788289at2"/>
<feature type="compositionally biased region" description="Gly residues" evidence="1">
    <location>
        <begin position="59"/>
        <end position="82"/>
    </location>
</feature>
<evidence type="ECO:0000313" key="2">
    <source>
        <dbReference type="EMBL" id="ODA31038.1"/>
    </source>
</evidence>
<dbReference type="AlphaFoldDB" id="A0A1C3ECR9"/>
<dbReference type="Proteomes" id="UP000094828">
    <property type="component" value="Unassembled WGS sequence"/>
</dbReference>
<comment type="caution">
    <text evidence="2">The sequence shown here is derived from an EMBL/GenBank/DDBJ whole genome shotgun (WGS) entry which is preliminary data.</text>
</comment>
<keyword evidence="3" id="KW-1185">Reference proteome</keyword>
<dbReference type="RefSeq" id="WP_068847977.1">
    <property type="nucleotide sequence ID" value="NZ_LYDR01000093.1"/>
</dbReference>
<dbReference type="InterPro" id="IPR006698">
    <property type="entry name" value="UPF0229"/>
</dbReference>
<dbReference type="PANTHER" id="PTHR30510:SF2">
    <property type="entry name" value="UPF0229 PROTEIN YEAH"/>
    <property type="match status" value="1"/>
</dbReference>
<evidence type="ECO:0000256" key="1">
    <source>
        <dbReference type="SAM" id="MobiDB-lite"/>
    </source>
</evidence>
<name>A0A1C3ECR9_9PLAN</name>
<dbReference type="STRING" id="1841610.A6X21_22865"/>
<evidence type="ECO:0008006" key="4">
    <source>
        <dbReference type="Google" id="ProtNLM"/>
    </source>
</evidence>
<proteinExistence type="predicted"/>
<dbReference type="NCBIfam" id="NF003711">
    <property type="entry name" value="PRK05325.2-3"/>
    <property type="match status" value="1"/>
</dbReference>
<sequence length="368" mass="41625">MTRPIDLDTQRFKEIVRGKVRDGLKKYITQGEILGRQGREVVSIPIPNLDIPRFRHGSKGSGGVGQGEGEAGQPVGQGGDQEGGLAQPGDQEGQHIREAELTLDELADMLGSELELPLITPKGDSTLKTKKLRYNSIRQTGPKSLRHFKRTYKRALRRLIATGGYDPLTPVVIPTHEDERFRSSSEVVLPHANAAVIYMMDVSGSMTDDQKQIVRTESFWIDTWLRSQYDGLQRRYIVHDAVAHEVDEDTFYRTRESGGTRISSAYTMAQKIIERDFPPADWNIYCFQFSDGDNWGEDNTLCMQKLQNDLIPVCNLFCYGQVESPYGTGDYLRELKKIVSRFENLILSEIKNREGIYESIKTFLGKGK</sequence>
<feature type="region of interest" description="Disordered" evidence="1">
    <location>
        <begin position="49"/>
        <end position="91"/>
    </location>
</feature>
<reference evidence="2 3" key="1">
    <citation type="submission" date="2016-05" db="EMBL/GenBank/DDBJ databases">
        <title>Genomic and physiological characterization of Planctopirus sp. isolated from fresh water lake.</title>
        <authorList>
            <person name="Subhash Y."/>
            <person name="Ramana C."/>
        </authorList>
    </citation>
    <scope>NUCLEOTIDE SEQUENCE [LARGE SCALE GENOMIC DNA]</scope>
    <source>
        <strain evidence="2 3">JC280</strain>
    </source>
</reference>
<dbReference type="Pfam" id="PF04285">
    <property type="entry name" value="DUF444"/>
    <property type="match status" value="2"/>
</dbReference>
<dbReference type="PANTHER" id="PTHR30510">
    <property type="entry name" value="UPF0229 PROTEIN YEAH"/>
    <property type="match status" value="1"/>
</dbReference>
<gene>
    <name evidence="2" type="ORF">A6X21_22865</name>
</gene>
<protein>
    <recommendedName>
        <fullName evidence="4">Stress response protein</fullName>
    </recommendedName>
</protein>
<dbReference type="EMBL" id="LYDR01000093">
    <property type="protein sequence ID" value="ODA31038.1"/>
    <property type="molecule type" value="Genomic_DNA"/>
</dbReference>
<evidence type="ECO:0000313" key="3">
    <source>
        <dbReference type="Proteomes" id="UP000094828"/>
    </source>
</evidence>